<organism evidence="1 2">
    <name type="scientific">Solibacillus merdavium</name>
    <dbReference type="NCBI Taxonomy" id="2762218"/>
    <lineage>
        <taxon>Bacteria</taxon>
        <taxon>Bacillati</taxon>
        <taxon>Bacillota</taxon>
        <taxon>Bacilli</taxon>
        <taxon>Bacillales</taxon>
        <taxon>Caryophanaceae</taxon>
        <taxon>Solibacillus</taxon>
    </lineage>
</organism>
<dbReference type="RefSeq" id="WP_191702612.1">
    <property type="nucleotide sequence ID" value="NZ_JACSPW010000001.1"/>
</dbReference>
<keyword evidence="1" id="KW-0547">Nucleotide-binding</keyword>
<keyword evidence="1" id="KW-0347">Helicase</keyword>
<accession>A0ABR8XJ98</accession>
<evidence type="ECO:0000313" key="1">
    <source>
        <dbReference type="EMBL" id="MBD8032011.1"/>
    </source>
</evidence>
<keyword evidence="1" id="KW-0067">ATP-binding</keyword>
<reference evidence="1 2" key="1">
    <citation type="submission" date="2020-08" db="EMBL/GenBank/DDBJ databases">
        <title>A Genomic Blueprint of the Chicken Gut Microbiome.</title>
        <authorList>
            <person name="Gilroy R."/>
            <person name="Ravi A."/>
            <person name="Getino M."/>
            <person name="Pursley I."/>
            <person name="Horton D.L."/>
            <person name="Alikhan N.-F."/>
            <person name="Baker D."/>
            <person name="Gharbi K."/>
            <person name="Hall N."/>
            <person name="Watson M."/>
            <person name="Adriaenssens E.M."/>
            <person name="Foster-Nyarko E."/>
            <person name="Jarju S."/>
            <person name="Secka A."/>
            <person name="Antonio M."/>
            <person name="Oren A."/>
            <person name="Chaudhuri R."/>
            <person name="La Ragione R.M."/>
            <person name="Hildebrand F."/>
            <person name="Pallen M.J."/>
        </authorList>
    </citation>
    <scope>NUCLEOTIDE SEQUENCE [LARGE SCALE GENOMIC DNA]</scope>
    <source>
        <strain evidence="1 2">Sa1YVA6</strain>
    </source>
</reference>
<name>A0ABR8XJ98_9BACL</name>
<gene>
    <name evidence="1" type="ORF">H9632_02940</name>
</gene>
<protein>
    <submittedName>
        <fullName evidence="1">DNA and RNA helicase</fullName>
    </submittedName>
</protein>
<keyword evidence="1" id="KW-0378">Hydrolase</keyword>
<dbReference type="GO" id="GO:0004386">
    <property type="term" value="F:helicase activity"/>
    <property type="evidence" value="ECO:0007669"/>
    <property type="project" value="UniProtKB-KW"/>
</dbReference>
<comment type="caution">
    <text evidence="1">The sequence shown here is derived from an EMBL/GenBank/DDBJ whole genome shotgun (WGS) entry which is preliminary data.</text>
</comment>
<dbReference type="EMBL" id="JACSPW010000001">
    <property type="protein sequence ID" value="MBD8032011.1"/>
    <property type="molecule type" value="Genomic_DNA"/>
</dbReference>
<keyword evidence="2" id="KW-1185">Reference proteome</keyword>
<sequence length="256" mass="29839">MFIHQYPHFQKGRVLKSKMLENLRDYPRDLADLQFQNYSDGIIAGVEVTVRGENLVISKGIVKYNGRLYMLHSDYEVAYLHSKKESFLKIRFAEAESDLDFTSSTAEIILEDAVECARNEIELARFKLKPGARLRSEFTDFFDFATEFNTINHLHCQYAGIPHSTYHPMILRQFARELLQSKPSNPYDIAFTLDCLNQERVEREAIEFYISNRLELADHRLSNSQIHRYLSRILVEVKNGGRKTGNAPLRQRMIVD</sequence>
<evidence type="ECO:0000313" key="2">
    <source>
        <dbReference type="Proteomes" id="UP000600565"/>
    </source>
</evidence>
<dbReference type="Proteomes" id="UP000600565">
    <property type="component" value="Unassembled WGS sequence"/>
</dbReference>
<proteinExistence type="predicted"/>